<dbReference type="PANTHER" id="PTHR38831">
    <property type="entry name" value="TYPE II SECRETION SYSTEM PROTEIN K"/>
    <property type="match status" value="1"/>
</dbReference>
<dbReference type="GO" id="GO:0016020">
    <property type="term" value="C:membrane"/>
    <property type="evidence" value="ECO:0007669"/>
    <property type="project" value="InterPro"/>
</dbReference>
<sequence>MLFLTLIVLSVLTVVVIHGMRTMQVTTAGATMFRNGIQAERLALSGIRLAQVLLYQDMVADRDNDQAVDTLLEDWARFPDTQNFVIPEITIGEIELEIVDEQGKFPINRLVDVQGDEDDVARTLVTLVSTMLRATDLGQEEARNLASYVVWGLKDWMDRDGQMSLPAELQDGQRVDVEELEECRNAPLSDVTEIRLVLELLGIAVDLVDFLYNGDRNTTPGLKDLVSVVHTDGVNINTAHPLILQALARDVEEDVVLPLAMAMDVYRRDAWNRDQLTRSDWYRALATEGSAFVTFPDTVTTSAWFAVRATGTVGAISRTGWAILHRNEQPALSQFIPKSVSVAQVQF</sequence>
<dbReference type="Gene3D" id="1.10.40.60">
    <property type="entry name" value="EpsJ-like"/>
    <property type="match status" value="2"/>
</dbReference>
<evidence type="ECO:0008006" key="3">
    <source>
        <dbReference type="Google" id="ProtNLM"/>
    </source>
</evidence>
<keyword evidence="2" id="KW-1185">Reference proteome</keyword>
<accession>A0A194AG18</accession>
<dbReference type="InterPro" id="IPR038072">
    <property type="entry name" value="GspK_central_sf"/>
</dbReference>
<organism evidence="1 2">
    <name type="scientific">Desulfoplanes formicivorans</name>
    <dbReference type="NCBI Taxonomy" id="1592317"/>
    <lineage>
        <taxon>Bacteria</taxon>
        <taxon>Pseudomonadati</taxon>
        <taxon>Thermodesulfobacteriota</taxon>
        <taxon>Desulfovibrionia</taxon>
        <taxon>Desulfovibrionales</taxon>
        <taxon>Desulfoplanaceae</taxon>
        <taxon>Desulfoplanes</taxon>
    </lineage>
</organism>
<evidence type="ECO:0000313" key="2">
    <source>
        <dbReference type="Proteomes" id="UP000095200"/>
    </source>
</evidence>
<reference evidence="2" key="1">
    <citation type="submission" date="2016-06" db="EMBL/GenBank/DDBJ databases">
        <title>Draft genome sequence of Desulfoplanes formicivorans strain Pf12B.</title>
        <authorList>
            <person name="Watanabe M."/>
            <person name="Kojima H."/>
            <person name="Fukui M."/>
        </authorList>
    </citation>
    <scope>NUCLEOTIDE SEQUENCE [LARGE SCALE GENOMIC DNA]</scope>
    <source>
        <strain evidence="2">Pf12B</strain>
    </source>
</reference>
<dbReference type="PANTHER" id="PTHR38831:SF2">
    <property type="entry name" value="TYPE II SECRETION SYSTEM PROTEIN K"/>
    <property type="match status" value="1"/>
</dbReference>
<evidence type="ECO:0000313" key="1">
    <source>
        <dbReference type="EMBL" id="GAU08031.1"/>
    </source>
</evidence>
<protein>
    <recommendedName>
        <fullName evidence="3">Type II secretion system protein K</fullName>
    </recommendedName>
</protein>
<dbReference type="SUPFAM" id="SSF158544">
    <property type="entry name" value="GspK insert domain-like"/>
    <property type="match status" value="1"/>
</dbReference>
<proteinExistence type="predicted"/>
<dbReference type="STRING" id="1592317.DPF_0732"/>
<dbReference type="AlphaFoldDB" id="A0A194AG18"/>
<dbReference type="EMBL" id="BDFE01000008">
    <property type="protein sequence ID" value="GAU08031.1"/>
    <property type="molecule type" value="Genomic_DNA"/>
</dbReference>
<name>A0A194AG18_9BACT</name>
<comment type="caution">
    <text evidence="1">The sequence shown here is derived from an EMBL/GenBank/DDBJ whole genome shotgun (WGS) entry which is preliminary data.</text>
</comment>
<dbReference type="GO" id="GO:0009306">
    <property type="term" value="P:protein secretion"/>
    <property type="evidence" value="ECO:0007669"/>
    <property type="project" value="InterPro"/>
</dbReference>
<gene>
    <name evidence="1" type="ORF">DPF_0732</name>
</gene>
<dbReference type="Gene3D" id="3.30.1300.30">
    <property type="entry name" value="GSPII I/J protein-like"/>
    <property type="match status" value="1"/>
</dbReference>
<dbReference type="InterPro" id="IPR005628">
    <property type="entry name" value="GspK"/>
</dbReference>
<dbReference type="Proteomes" id="UP000095200">
    <property type="component" value="Unassembled WGS sequence"/>
</dbReference>